<evidence type="ECO:0000256" key="1">
    <source>
        <dbReference type="ARBA" id="ARBA00004007"/>
    </source>
</evidence>
<evidence type="ECO:0000256" key="8">
    <source>
        <dbReference type="ARBA" id="ARBA00023008"/>
    </source>
</evidence>
<comment type="function">
    <text evidence="1">Exerts its effect at some terminal stage of cytochrome c oxidase synthesis, probably by being involved in the insertion of the copper B into subunit I.</text>
</comment>
<evidence type="ECO:0000256" key="2">
    <source>
        <dbReference type="ARBA" id="ARBA00004382"/>
    </source>
</evidence>
<keyword evidence="7 10" id="KW-1133">Transmembrane helix</keyword>
<sequence>MSQRSVSATQQQANTRLVKRLLLATAIMFGFGFALVPLYDVFCDITGLNGRVYQKDTQQTQAAQNLVAPLTEAEQDNIDVTRSIKLEMMTISQAGGAILFEPIDKTLRIHPGQMAEARFRITNVSKDAKYVQAIPSISPGQAGLYLHKTACFCFEQQHIEANQQNEFVMQFYLDTDLPEDILQMTLAYTLY</sequence>
<keyword evidence="5 10" id="KW-0812">Transmembrane</keyword>
<keyword evidence="6" id="KW-0735">Signal-anchor</keyword>
<keyword evidence="12" id="KW-1185">Reference proteome</keyword>
<organism evidence="11 12">
    <name type="scientific">Catenovulum agarivorans DS-2</name>
    <dbReference type="NCBI Taxonomy" id="1328313"/>
    <lineage>
        <taxon>Bacteria</taxon>
        <taxon>Pseudomonadati</taxon>
        <taxon>Pseudomonadota</taxon>
        <taxon>Gammaproteobacteria</taxon>
        <taxon>Alteromonadales</taxon>
        <taxon>Alteromonadaceae</taxon>
        <taxon>Catenovulum</taxon>
    </lineage>
</organism>
<evidence type="ECO:0000256" key="3">
    <source>
        <dbReference type="ARBA" id="ARBA00009620"/>
    </source>
</evidence>
<dbReference type="PANTHER" id="PTHR21320">
    <property type="entry name" value="CYTOCHROME C OXIDASE ASSEMBLY PROTEIN COX11-RELATED"/>
    <property type="match status" value="1"/>
</dbReference>
<evidence type="ECO:0000313" key="11">
    <source>
        <dbReference type="EMBL" id="EWH08693.1"/>
    </source>
</evidence>
<dbReference type="InterPro" id="IPR023471">
    <property type="entry name" value="CtaG/Cox11_dom_sf"/>
</dbReference>
<keyword evidence="8" id="KW-0186">Copper</keyword>
<reference evidence="11 12" key="1">
    <citation type="journal article" date="2014" name="Genome Announc.">
        <title>Draft Genome Sequence of the Agar-Degrading Bacterium Catenovulum sp. Strain DS-2, Isolated from Intestines of Haliotis diversicolor.</title>
        <authorList>
            <person name="Shan D."/>
            <person name="Li X."/>
            <person name="Gu Z."/>
            <person name="Wei G."/>
            <person name="Gao Z."/>
            <person name="Shao Z."/>
        </authorList>
    </citation>
    <scope>NUCLEOTIDE SEQUENCE [LARGE SCALE GENOMIC DNA]</scope>
    <source>
        <strain evidence="11 12">DS-2</strain>
    </source>
</reference>
<dbReference type="GO" id="GO:0005507">
    <property type="term" value="F:copper ion binding"/>
    <property type="evidence" value="ECO:0007669"/>
    <property type="project" value="InterPro"/>
</dbReference>
<dbReference type="InterPro" id="IPR007533">
    <property type="entry name" value="Cyt_c_oxidase_assmbl_CtaG"/>
</dbReference>
<dbReference type="PATRIC" id="fig|1328313.3.peg.3293"/>
<evidence type="ECO:0000256" key="6">
    <source>
        <dbReference type="ARBA" id="ARBA00022968"/>
    </source>
</evidence>
<proteinExistence type="inferred from homology"/>
<dbReference type="PANTHER" id="PTHR21320:SF3">
    <property type="entry name" value="CYTOCHROME C OXIDASE ASSEMBLY PROTEIN COX11, MITOCHONDRIAL-RELATED"/>
    <property type="match status" value="1"/>
</dbReference>
<protein>
    <recommendedName>
        <fullName evidence="4">Cytochrome c oxidase assembly protein CtaG</fullName>
    </recommendedName>
</protein>
<dbReference type="eggNOG" id="COG3175">
    <property type="taxonomic scope" value="Bacteria"/>
</dbReference>
<dbReference type="GO" id="GO:0005886">
    <property type="term" value="C:plasma membrane"/>
    <property type="evidence" value="ECO:0007669"/>
    <property type="project" value="UniProtKB-SubCell"/>
</dbReference>
<dbReference type="RefSeq" id="WP_035015918.1">
    <property type="nucleotide sequence ID" value="NZ_ARZY01000039.1"/>
</dbReference>
<dbReference type="Proteomes" id="UP000019276">
    <property type="component" value="Unassembled WGS sequence"/>
</dbReference>
<dbReference type="Gene3D" id="2.60.370.10">
    <property type="entry name" value="Ctag/Cox11"/>
    <property type="match status" value="1"/>
</dbReference>
<comment type="similarity">
    <text evidence="3">Belongs to the COX11/CtaG family.</text>
</comment>
<feature type="transmembrane region" description="Helical" evidence="10">
    <location>
        <begin position="21"/>
        <end position="39"/>
    </location>
</feature>
<gene>
    <name evidence="11" type="ORF">DS2_16114</name>
</gene>
<comment type="caution">
    <text evidence="11">The sequence shown here is derived from an EMBL/GenBank/DDBJ whole genome shotgun (WGS) entry which is preliminary data.</text>
</comment>
<dbReference type="NCBIfam" id="NF003465">
    <property type="entry name" value="PRK05089.1"/>
    <property type="match status" value="1"/>
</dbReference>
<comment type="subcellular location">
    <subcellularLocation>
        <location evidence="2">Cell inner membrane</location>
        <topology evidence="2">Single-pass type II membrane protein</topology>
        <orientation evidence="2">Periplasmic side</orientation>
    </subcellularLocation>
</comment>
<evidence type="ECO:0000256" key="5">
    <source>
        <dbReference type="ARBA" id="ARBA00022692"/>
    </source>
</evidence>
<evidence type="ECO:0000256" key="10">
    <source>
        <dbReference type="SAM" id="Phobius"/>
    </source>
</evidence>
<dbReference type="Pfam" id="PF04442">
    <property type="entry name" value="CtaG_Cox11"/>
    <property type="match status" value="1"/>
</dbReference>
<accession>W7QKU0</accession>
<dbReference type="SUPFAM" id="SSF110111">
    <property type="entry name" value="Ctag/Cox11"/>
    <property type="match status" value="1"/>
</dbReference>
<dbReference type="AlphaFoldDB" id="W7QKU0"/>
<evidence type="ECO:0000256" key="7">
    <source>
        <dbReference type="ARBA" id="ARBA00022989"/>
    </source>
</evidence>
<evidence type="ECO:0000313" key="12">
    <source>
        <dbReference type="Proteomes" id="UP000019276"/>
    </source>
</evidence>
<dbReference type="STRING" id="1328313.DS2_16114"/>
<dbReference type="EMBL" id="ARZY01000039">
    <property type="protein sequence ID" value="EWH08693.1"/>
    <property type="molecule type" value="Genomic_DNA"/>
</dbReference>
<dbReference type="OrthoDB" id="9804841at2"/>
<evidence type="ECO:0000256" key="9">
    <source>
        <dbReference type="ARBA" id="ARBA00023136"/>
    </source>
</evidence>
<name>W7QKU0_9ALTE</name>
<evidence type="ECO:0000256" key="4">
    <source>
        <dbReference type="ARBA" id="ARBA00015384"/>
    </source>
</evidence>
<keyword evidence="9 10" id="KW-0472">Membrane</keyword>